<sequence length="319" mass="34664">MRSQSPTRFSIQKMFDRETELGIVFRGVLESILVSKGWDVSQLLQFGVEHSPDRLRPPLPPPPMAHHFAPNNHVPHSPHMNMDNNNQDAMNSAAAGVGRGFIMPPPTNVMPMRNQLSIPQQDLTPQQSPTVSYSSGGPAPQIFQFSEAHFKNANALAFSNSNQSPHAITSPQTVPLNMNKPEENMQQQQFTIKTEDGRVVKLTAADIQAGLLNSDNRFHTSTPAKEHVTDAMLGAIQYNDGEMLQDSGFDVHGAIDESILSQVTGGHQGAMNLFGDADGSMANDYSMESQLSPQNFGDSSGSFNMASIDQDSASSDLST</sequence>
<reference evidence="2 4" key="2">
    <citation type="journal article" date="2013" name="Nature">
        <title>Insights into bilaterian evolution from three spiralian genomes.</title>
        <authorList>
            <person name="Simakov O."/>
            <person name="Marletaz F."/>
            <person name="Cho S.J."/>
            <person name="Edsinger-Gonzales E."/>
            <person name="Havlak P."/>
            <person name="Hellsten U."/>
            <person name="Kuo D.H."/>
            <person name="Larsson T."/>
            <person name="Lv J."/>
            <person name="Arendt D."/>
            <person name="Savage R."/>
            <person name="Osoegawa K."/>
            <person name="de Jong P."/>
            <person name="Grimwood J."/>
            <person name="Chapman J.A."/>
            <person name="Shapiro H."/>
            <person name="Aerts A."/>
            <person name="Otillar R.P."/>
            <person name="Terry A.Y."/>
            <person name="Boore J.L."/>
            <person name="Grigoriev I.V."/>
            <person name="Lindberg D.R."/>
            <person name="Seaver E.C."/>
            <person name="Weisblat D.A."/>
            <person name="Putnam N.H."/>
            <person name="Rokhsar D.S."/>
        </authorList>
    </citation>
    <scope>NUCLEOTIDE SEQUENCE</scope>
    <source>
        <strain evidence="2 4">I ESC-2004</strain>
    </source>
</reference>
<dbReference type="HOGENOM" id="CLU_872233_0_0_1"/>
<reference evidence="4" key="1">
    <citation type="submission" date="2012-12" db="EMBL/GenBank/DDBJ databases">
        <authorList>
            <person name="Hellsten U."/>
            <person name="Grimwood J."/>
            <person name="Chapman J.A."/>
            <person name="Shapiro H."/>
            <person name="Aerts A."/>
            <person name="Otillar R.P."/>
            <person name="Terry A.Y."/>
            <person name="Boore J.L."/>
            <person name="Simakov O."/>
            <person name="Marletaz F."/>
            <person name="Cho S.-J."/>
            <person name="Edsinger-Gonzales E."/>
            <person name="Havlak P."/>
            <person name="Kuo D.-H."/>
            <person name="Larsson T."/>
            <person name="Lv J."/>
            <person name="Arendt D."/>
            <person name="Savage R."/>
            <person name="Osoegawa K."/>
            <person name="de Jong P."/>
            <person name="Lindberg D.R."/>
            <person name="Seaver E.C."/>
            <person name="Weisblat D.A."/>
            <person name="Putnam N.H."/>
            <person name="Grigoriev I.V."/>
            <person name="Rokhsar D.S."/>
        </authorList>
    </citation>
    <scope>NUCLEOTIDE SEQUENCE</scope>
    <source>
        <strain evidence="4">I ESC-2004</strain>
    </source>
</reference>
<dbReference type="EMBL" id="AMQN01001949">
    <property type="status" value="NOT_ANNOTATED_CDS"/>
    <property type="molecule type" value="Genomic_DNA"/>
</dbReference>
<keyword evidence="4" id="KW-1185">Reference proteome</keyword>
<organism evidence="2">
    <name type="scientific">Capitella teleta</name>
    <name type="common">Polychaete worm</name>
    <dbReference type="NCBI Taxonomy" id="283909"/>
    <lineage>
        <taxon>Eukaryota</taxon>
        <taxon>Metazoa</taxon>
        <taxon>Spiralia</taxon>
        <taxon>Lophotrochozoa</taxon>
        <taxon>Annelida</taxon>
        <taxon>Polychaeta</taxon>
        <taxon>Sedentaria</taxon>
        <taxon>Scolecida</taxon>
        <taxon>Capitellidae</taxon>
        <taxon>Capitella</taxon>
    </lineage>
</organism>
<proteinExistence type="predicted"/>
<dbReference type="EMBL" id="KB306824">
    <property type="protein sequence ID" value="ELT99522.1"/>
    <property type="molecule type" value="Genomic_DNA"/>
</dbReference>
<dbReference type="Proteomes" id="UP000014760">
    <property type="component" value="Unassembled WGS sequence"/>
</dbReference>
<dbReference type="AlphaFoldDB" id="R7U0W1"/>
<name>R7U0W1_CAPTE</name>
<gene>
    <name evidence="2" type="ORF">CAPTEDRAFT_196219</name>
</gene>
<protein>
    <submittedName>
        <fullName evidence="2 3">Uncharacterized protein</fullName>
    </submittedName>
</protein>
<feature type="region of interest" description="Disordered" evidence="1">
    <location>
        <begin position="284"/>
        <end position="319"/>
    </location>
</feature>
<dbReference type="EnsemblMetazoa" id="CapteT196219">
    <property type="protein sequence ID" value="CapteP196219"/>
    <property type="gene ID" value="CapteG196219"/>
</dbReference>
<accession>R7U0W1</accession>
<reference evidence="3" key="3">
    <citation type="submission" date="2015-06" db="UniProtKB">
        <authorList>
            <consortium name="EnsemblMetazoa"/>
        </authorList>
    </citation>
    <scope>IDENTIFICATION</scope>
</reference>
<feature type="compositionally biased region" description="Polar residues" evidence="1">
    <location>
        <begin position="286"/>
        <end position="319"/>
    </location>
</feature>
<evidence type="ECO:0000313" key="4">
    <source>
        <dbReference type="Proteomes" id="UP000014760"/>
    </source>
</evidence>
<evidence type="ECO:0000313" key="2">
    <source>
        <dbReference type="EMBL" id="ELT99522.1"/>
    </source>
</evidence>
<evidence type="ECO:0000313" key="3">
    <source>
        <dbReference type="EnsemblMetazoa" id="CapteP196219"/>
    </source>
</evidence>
<evidence type="ECO:0000256" key="1">
    <source>
        <dbReference type="SAM" id="MobiDB-lite"/>
    </source>
</evidence>